<dbReference type="AlphaFoldDB" id="A0A6J4SSY0"/>
<name>A0A6J4SSY0_9ACTN</name>
<sequence length="74" mass="8141">EQPGHHLSRRRVLRRLRDRGVHGVDPHPGLDVVQPLVGADHGGVPEPLRARGDGGRRPGRRAGDRVLLGQLDRL</sequence>
<evidence type="ECO:0000256" key="1">
    <source>
        <dbReference type="SAM" id="MobiDB-lite"/>
    </source>
</evidence>
<feature type="non-terminal residue" evidence="2">
    <location>
        <position position="74"/>
    </location>
</feature>
<accession>A0A6J4SSY0</accession>
<proteinExistence type="predicted"/>
<feature type="compositionally biased region" description="Basic and acidic residues" evidence="1">
    <location>
        <begin position="48"/>
        <end position="64"/>
    </location>
</feature>
<gene>
    <name evidence="2" type="ORF">AVDCRST_MAG85-1958</name>
</gene>
<feature type="non-terminal residue" evidence="2">
    <location>
        <position position="1"/>
    </location>
</feature>
<organism evidence="2">
    <name type="scientific">uncultured Solirubrobacteraceae bacterium</name>
    <dbReference type="NCBI Taxonomy" id="1162706"/>
    <lineage>
        <taxon>Bacteria</taxon>
        <taxon>Bacillati</taxon>
        <taxon>Actinomycetota</taxon>
        <taxon>Thermoleophilia</taxon>
        <taxon>Solirubrobacterales</taxon>
        <taxon>Solirubrobacteraceae</taxon>
        <taxon>environmental samples</taxon>
    </lineage>
</organism>
<protein>
    <submittedName>
        <fullName evidence="2">Uncharacterized protein</fullName>
    </submittedName>
</protein>
<feature type="region of interest" description="Disordered" evidence="1">
    <location>
        <begin position="18"/>
        <end position="74"/>
    </location>
</feature>
<evidence type="ECO:0000313" key="2">
    <source>
        <dbReference type="EMBL" id="CAA9504347.1"/>
    </source>
</evidence>
<reference evidence="2" key="1">
    <citation type="submission" date="2020-02" db="EMBL/GenBank/DDBJ databases">
        <authorList>
            <person name="Meier V. D."/>
        </authorList>
    </citation>
    <scope>NUCLEOTIDE SEQUENCE</scope>
    <source>
        <strain evidence="2">AVDCRST_MAG85</strain>
    </source>
</reference>
<dbReference type="EMBL" id="CADCVT010000211">
    <property type="protein sequence ID" value="CAA9504347.1"/>
    <property type="molecule type" value="Genomic_DNA"/>
</dbReference>